<dbReference type="Proteomes" id="UP000597507">
    <property type="component" value="Unassembled WGS sequence"/>
</dbReference>
<dbReference type="InterPro" id="IPR012340">
    <property type="entry name" value="NA-bd_OB-fold"/>
</dbReference>
<evidence type="ECO:0000259" key="8">
    <source>
        <dbReference type="Pfam" id="PF24961"/>
    </source>
</evidence>
<dbReference type="GO" id="GO:0008233">
    <property type="term" value="F:peptidase activity"/>
    <property type="evidence" value="ECO:0007669"/>
    <property type="project" value="UniProtKB-KW"/>
</dbReference>
<dbReference type="InterPro" id="IPR029045">
    <property type="entry name" value="ClpP/crotonase-like_dom_sf"/>
</dbReference>
<evidence type="ECO:0000256" key="3">
    <source>
        <dbReference type="ARBA" id="ARBA00022989"/>
    </source>
</evidence>
<evidence type="ECO:0000256" key="4">
    <source>
        <dbReference type="ARBA" id="ARBA00023136"/>
    </source>
</evidence>
<dbReference type="PANTHER" id="PTHR33507">
    <property type="entry name" value="INNER MEMBRANE PROTEIN YBBJ"/>
    <property type="match status" value="1"/>
</dbReference>
<dbReference type="InterPro" id="IPR056739">
    <property type="entry name" value="NfeD_membrane"/>
</dbReference>
<keyword evidence="3 5" id="KW-1133">Transmembrane helix</keyword>
<evidence type="ECO:0000313" key="11">
    <source>
        <dbReference type="Proteomes" id="UP000597507"/>
    </source>
</evidence>
<evidence type="ECO:0000259" key="7">
    <source>
        <dbReference type="Pfam" id="PF01957"/>
    </source>
</evidence>
<organism evidence="10 11">
    <name type="scientific">Caldovatus sediminis</name>
    <dbReference type="NCBI Taxonomy" id="2041189"/>
    <lineage>
        <taxon>Bacteria</taxon>
        <taxon>Pseudomonadati</taxon>
        <taxon>Pseudomonadota</taxon>
        <taxon>Alphaproteobacteria</taxon>
        <taxon>Acetobacterales</taxon>
        <taxon>Roseomonadaceae</taxon>
        <taxon>Caldovatus</taxon>
    </lineage>
</organism>
<dbReference type="SUPFAM" id="SSF52096">
    <property type="entry name" value="ClpP/crotonase"/>
    <property type="match status" value="1"/>
</dbReference>
<dbReference type="GO" id="GO:0016020">
    <property type="term" value="C:membrane"/>
    <property type="evidence" value="ECO:0007669"/>
    <property type="project" value="UniProtKB-SubCell"/>
</dbReference>
<dbReference type="CDD" id="cd07020">
    <property type="entry name" value="Clp_protease_NfeD_1"/>
    <property type="match status" value="1"/>
</dbReference>
<evidence type="ECO:0000256" key="2">
    <source>
        <dbReference type="ARBA" id="ARBA00022692"/>
    </source>
</evidence>
<gene>
    <name evidence="10" type="ORF">GCM10010964_04970</name>
</gene>
<evidence type="ECO:0000256" key="5">
    <source>
        <dbReference type="SAM" id="Phobius"/>
    </source>
</evidence>
<accession>A0A8J3EAV9</accession>
<dbReference type="Gene3D" id="2.40.50.140">
    <property type="entry name" value="Nucleic acid-binding proteins"/>
    <property type="match status" value="1"/>
</dbReference>
<dbReference type="Gene3D" id="3.90.226.10">
    <property type="entry name" value="2-enoyl-CoA Hydratase, Chain A, domain 1"/>
    <property type="match status" value="1"/>
</dbReference>
<dbReference type="Pfam" id="PF01957">
    <property type="entry name" value="NfeD"/>
    <property type="match status" value="1"/>
</dbReference>
<keyword evidence="10" id="KW-0378">Hydrolase</keyword>
<feature type="domain" description="NfeD1b N-terminal" evidence="9">
    <location>
        <begin position="39"/>
        <end position="197"/>
    </location>
</feature>
<keyword evidence="6" id="KW-0732">Signal</keyword>
<dbReference type="SUPFAM" id="SSF141322">
    <property type="entry name" value="NfeD domain-like"/>
    <property type="match status" value="1"/>
</dbReference>
<comment type="subcellular location">
    <subcellularLocation>
        <location evidence="1">Membrane</location>
        <topology evidence="1">Multi-pass membrane protein</topology>
    </subcellularLocation>
</comment>
<evidence type="ECO:0000259" key="9">
    <source>
        <dbReference type="Pfam" id="PF25145"/>
    </source>
</evidence>
<feature type="transmembrane region" description="Helical" evidence="5">
    <location>
        <begin position="272"/>
        <end position="290"/>
    </location>
</feature>
<feature type="chain" id="PRO_5035188483" evidence="6">
    <location>
        <begin position="29"/>
        <end position="448"/>
    </location>
</feature>
<protein>
    <submittedName>
        <fullName evidence="10">Serine protease</fullName>
    </submittedName>
</protein>
<dbReference type="InterPro" id="IPR052165">
    <property type="entry name" value="Membrane_assoc_protease"/>
</dbReference>
<name>A0A8J3EAV9_9PROT</name>
<sequence>MIRRPRLLRLLASLLLTVLAVWPDGAAAQRPAAERLALVLTVEGGIGPGVAGYLRDGLARAAARNLALVVIRLDTPGGLDASTREIVRDILASPVPVAVWVAPRGARAASAGTFILSAAHVAAMAPGTATGAATPVRLGGVGDPGKEDPAVAKAVNDAVAYVRGLADYHGRNPDWLERAVREAASVPASTALELGVVDLLATDLDELLAKANGRTVRMPDGPARLDTTGLAVEPFDPGWRHRLLALISDPNIAFLLLLLGVYGLLFEFSAPGFGVGGVIGSISLILALFALNLLPVNLAGLALIGLGIALLVAEAFVPSFGVLGVGGLAALVLGAAVTFDIGVPGFELSLTVVAVAAGLGALLLAVVVASVWRAGRRPVVTGAQAMIGARGQVLEWHDGEGVVRVHGERWIATARAPLRPGQTVRVRARRGLRLEVEEESALEERNSR</sequence>
<dbReference type="InterPro" id="IPR056738">
    <property type="entry name" value="NfeD1b_N"/>
</dbReference>
<feature type="transmembrane region" description="Helical" evidence="5">
    <location>
        <begin position="348"/>
        <end position="372"/>
    </location>
</feature>
<evidence type="ECO:0000256" key="1">
    <source>
        <dbReference type="ARBA" id="ARBA00004141"/>
    </source>
</evidence>
<comment type="caution">
    <text evidence="10">The sequence shown here is derived from an EMBL/GenBank/DDBJ whole genome shotgun (WGS) entry which is preliminary data.</text>
</comment>
<keyword evidence="11" id="KW-1185">Reference proteome</keyword>
<dbReference type="RefSeq" id="WP_188898069.1">
    <property type="nucleotide sequence ID" value="NZ_BMKS01000001.1"/>
</dbReference>
<reference evidence="10 11" key="1">
    <citation type="journal article" date="2014" name="Int. J. Syst. Evol. Microbiol.">
        <title>Complete genome sequence of Corynebacterium casei LMG S-19264T (=DSM 44701T), isolated from a smear-ripened cheese.</title>
        <authorList>
            <consortium name="US DOE Joint Genome Institute (JGI-PGF)"/>
            <person name="Walter F."/>
            <person name="Albersmeier A."/>
            <person name="Kalinowski J."/>
            <person name="Ruckert C."/>
        </authorList>
    </citation>
    <scope>NUCLEOTIDE SEQUENCE [LARGE SCALE GENOMIC DNA]</scope>
    <source>
        <strain evidence="10 11">CGMCC 1.16330</strain>
    </source>
</reference>
<dbReference type="EMBL" id="BMKS01000001">
    <property type="protein sequence ID" value="GGG19744.1"/>
    <property type="molecule type" value="Genomic_DNA"/>
</dbReference>
<feature type="signal peptide" evidence="6">
    <location>
        <begin position="1"/>
        <end position="28"/>
    </location>
</feature>
<dbReference type="GO" id="GO:0006508">
    <property type="term" value="P:proteolysis"/>
    <property type="evidence" value="ECO:0007669"/>
    <property type="project" value="UniProtKB-KW"/>
</dbReference>
<keyword evidence="2 5" id="KW-0812">Transmembrane</keyword>
<dbReference type="AlphaFoldDB" id="A0A8J3EAV9"/>
<proteinExistence type="predicted"/>
<keyword evidence="10" id="KW-0645">Protease</keyword>
<feature type="domain" description="NfeD-like C-terminal" evidence="7">
    <location>
        <begin position="384"/>
        <end position="437"/>
    </location>
</feature>
<dbReference type="PANTHER" id="PTHR33507:SF4">
    <property type="entry name" value="NODULATION COMPETITIVENESS PROTEIN NFED"/>
    <property type="match status" value="1"/>
</dbReference>
<feature type="transmembrane region" description="Helical" evidence="5">
    <location>
        <begin position="320"/>
        <end position="342"/>
    </location>
</feature>
<dbReference type="InterPro" id="IPR002810">
    <property type="entry name" value="NfeD-like_C"/>
</dbReference>
<dbReference type="Pfam" id="PF25145">
    <property type="entry name" value="NfeD1b_N"/>
    <property type="match status" value="1"/>
</dbReference>
<feature type="domain" description="NfeD integral membrane" evidence="8">
    <location>
        <begin position="251"/>
        <end position="368"/>
    </location>
</feature>
<feature type="transmembrane region" description="Helical" evidence="5">
    <location>
        <begin position="243"/>
        <end position="265"/>
    </location>
</feature>
<feature type="transmembrane region" description="Helical" evidence="5">
    <location>
        <begin position="296"/>
        <end position="313"/>
    </location>
</feature>
<keyword evidence="4 5" id="KW-0472">Membrane</keyword>
<evidence type="ECO:0000313" key="10">
    <source>
        <dbReference type="EMBL" id="GGG19744.1"/>
    </source>
</evidence>
<evidence type="ECO:0000256" key="6">
    <source>
        <dbReference type="SAM" id="SignalP"/>
    </source>
</evidence>
<dbReference type="Pfam" id="PF24961">
    <property type="entry name" value="NfeD_membrane"/>
    <property type="match status" value="1"/>
</dbReference>